<comment type="caution">
    <text evidence="2">The sequence shown here is derived from an EMBL/GenBank/DDBJ whole genome shotgun (WGS) entry which is preliminary data.</text>
</comment>
<keyword evidence="3" id="KW-1185">Reference proteome</keyword>
<dbReference type="Gene3D" id="1.10.510.10">
    <property type="entry name" value="Transferase(Phosphotransferase) domain 1"/>
    <property type="match status" value="1"/>
</dbReference>
<dbReference type="PANTHER" id="PTHR48008">
    <property type="entry name" value="LEUCINE-RICH REPEAT RECEPTOR-LIKE PROTEIN KINASE IMK3-RELATED"/>
    <property type="match status" value="1"/>
</dbReference>
<dbReference type="InterPro" id="IPR052451">
    <property type="entry name" value="Ser/Thr_kinase-like"/>
</dbReference>
<organism evidence="2 3">
    <name type="scientific">Penstemon davidsonii</name>
    <dbReference type="NCBI Taxonomy" id="160366"/>
    <lineage>
        <taxon>Eukaryota</taxon>
        <taxon>Viridiplantae</taxon>
        <taxon>Streptophyta</taxon>
        <taxon>Embryophyta</taxon>
        <taxon>Tracheophyta</taxon>
        <taxon>Spermatophyta</taxon>
        <taxon>Magnoliopsida</taxon>
        <taxon>eudicotyledons</taxon>
        <taxon>Gunneridae</taxon>
        <taxon>Pentapetalae</taxon>
        <taxon>asterids</taxon>
        <taxon>lamiids</taxon>
        <taxon>Lamiales</taxon>
        <taxon>Plantaginaceae</taxon>
        <taxon>Cheloneae</taxon>
        <taxon>Penstemon</taxon>
    </lineage>
</organism>
<evidence type="ECO:0000259" key="1">
    <source>
        <dbReference type="PROSITE" id="PS50011"/>
    </source>
</evidence>
<accession>A0ABR0DD29</accession>
<dbReference type="InterPro" id="IPR000719">
    <property type="entry name" value="Prot_kinase_dom"/>
</dbReference>
<proteinExistence type="predicted"/>
<reference evidence="2 3" key="1">
    <citation type="journal article" date="2023" name="bioRxiv">
        <title>Genome report: Whole genome sequence and annotation of Penstemon davidsonii.</title>
        <authorList>
            <person name="Ostevik K.L."/>
            <person name="Alabady M."/>
            <person name="Zhang M."/>
            <person name="Rausher M.D."/>
        </authorList>
    </citation>
    <scope>NUCLEOTIDE SEQUENCE [LARGE SCALE GENOMIC DNA]</scope>
    <source>
        <strain evidence="2">DNT005</strain>
        <tissue evidence="2">Whole leaf</tissue>
    </source>
</reference>
<dbReference type="EMBL" id="JAYDYQ010002152">
    <property type="protein sequence ID" value="KAK4486944.1"/>
    <property type="molecule type" value="Genomic_DNA"/>
</dbReference>
<evidence type="ECO:0000313" key="2">
    <source>
        <dbReference type="EMBL" id="KAK4486944.1"/>
    </source>
</evidence>
<dbReference type="PANTHER" id="PTHR48008:SF14">
    <property type="entry name" value="PROTEIN KINASE DOMAIN-CONTAINING PROTEIN"/>
    <property type="match status" value="1"/>
</dbReference>
<evidence type="ECO:0000313" key="3">
    <source>
        <dbReference type="Proteomes" id="UP001291926"/>
    </source>
</evidence>
<dbReference type="PROSITE" id="PS50011">
    <property type="entry name" value="PROTEIN_KINASE_DOM"/>
    <property type="match status" value="1"/>
</dbReference>
<dbReference type="Proteomes" id="UP001291926">
    <property type="component" value="Unassembled WGS sequence"/>
</dbReference>
<feature type="domain" description="Protein kinase" evidence="1">
    <location>
        <begin position="1"/>
        <end position="73"/>
    </location>
</feature>
<name>A0ABR0DD29_9LAMI</name>
<dbReference type="InterPro" id="IPR008271">
    <property type="entry name" value="Ser/Thr_kinase_AS"/>
</dbReference>
<dbReference type="PROSITE" id="PS00108">
    <property type="entry name" value="PROTEIN_KINASE_ST"/>
    <property type="match status" value="1"/>
</dbReference>
<dbReference type="Pfam" id="PF00069">
    <property type="entry name" value="Pkinase"/>
    <property type="match status" value="1"/>
</dbReference>
<dbReference type="InterPro" id="IPR011009">
    <property type="entry name" value="Kinase-like_dom_sf"/>
</dbReference>
<sequence>MIDVSSAIEYLHQDYSSPIVHCDLKPGNILLDEDMVVRVGDFGIAKLITNDRRMELTKTLGTIGWHQSMDLQV</sequence>
<protein>
    <recommendedName>
        <fullName evidence="1">Protein kinase domain-containing protein</fullName>
    </recommendedName>
</protein>
<dbReference type="SUPFAM" id="SSF56112">
    <property type="entry name" value="Protein kinase-like (PK-like)"/>
    <property type="match status" value="1"/>
</dbReference>
<gene>
    <name evidence="2" type="ORF">RD792_006259</name>
</gene>